<evidence type="ECO:0000256" key="5">
    <source>
        <dbReference type="RuleBase" id="RU000660"/>
    </source>
</evidence>
<evidence type="ECO:0000256" key="3">
    <source>
        <dbReference type="ARBA" id="ARBA00023274"/>
    </source>
</evidence>
<keyword evidence="2 4" id="KW-0689">Ribosomal protein</keyword>
<dbReference type="EMBL" id="DSDS01000128">
    <property type="protein sequence ID" value="HET98130.1"/>
    <property type="molecule type" value="Genomic_DNA"/>
</dbReference>
<reference evidence="6" key="1">
    <citation type="journal article" date="2020" name="mSystems">
        <title>Genome- and Community-Level Interaction Insights into Carbon Utilization and Element Cycling Functions of Hydrothermarchaeota in Hydrothermal Sediment.</title>
        <authorList>
            <person name="Zhou Z."/>
            <person name="Liu Y."/>
            <person name="Xu W."/>
            <person name="Pan J."/>
            <person name="Luo Z.H."/>
            <person name="Li M."/>
        </authorList>
    </citation>
    <scope>NUCLEOTIDE SEQUENCE [LARGE SCALE GENOMIC DNA]</scope>
    <source>
        <strain evidence="6">SpSt-1224</strain>
    </source>
</reference>
<evidence type="ECO:0000313" key="6">
    <source>
        <dbReference type="EMBL" id="HET98130.1"/>
    </source>
</evidence>
<evidence type="ECO:0000256" key="2">
    <source>
        <dbReference type="ARBA" id="ARBA00022980"/>
    </source>
</evidence>
<protein>
    <recommendedName>
        <fullName evidence="4">Large ribosomal subunit protein bL17</fullName>
    </recommendedName>
</protein>
<dbReference type="HAMAP" id="MF_01368">
    <property type="entry name" value="Ribosomal_bL17"/>
    <property type="match status" value="1"/>
</dbReference>
<gene>
    <name evidence="4" type="primary">rplQ</name>
    <name evidence="6" type="ORF">ENN98_05485</name>
</gene>
<dbReference type="SUPFAM" id="SSF64263">
    <property type="entry name" value="Prokaryotic ribosomal protein L17"/>
    <property type="match status" value="1"/>
</dbReference>
<keyword evidence="3 4" id="KW-0687">Ribonucleoprotein</keyword>
<dbReference type="InterPro" id="IPR036373">
    <property type="entry name" value="Ribosomal_bL17_sf"/>
</dbReference>
<dbReference type="NCBIfam" id="TIGR00059">
    <property type="entry name" value="L17"/>
    <property type="match status" value="1"/>
</dbReference>
<dbReference type="InterPro" id="IPR047859">
    <property type="entry name" value="Ribosomal_bL17_CS"/>
</dbReference>
<name>A0A7C2XH74_9BACT</name>
<dbReference type="Gene3D" id="3.90.1030.10">
    <property type="entry name" value="Ribosomal protein L17"/>
    <property type="match status" value="1"/>
</dbReference>
<dbReference type="Pfam" id="PF01196">
    <property type="entry name" value="Ribosomal_L17"/>
    <property type="match status" value="1"/>
</dbReference>
<organism evidence="6">
    <name type="scientific">Desulfurivibrio alkaliphilus</name>
    <dbReference type="NCBI Taxonomy" id="427923"/>
    <lineage>
        <taxon>Bacteria</taxon>
        <taxon>Pseudomonadati</taxon>
        <taxon>Thermodesulfobacteriota</taxon>
        <taxon>Desulfobulbia</taxon>
        <taxon>Desulfobulbales</taxon>
        <taxon>Desulfobulbaceae</taxon>
        <taxon>Desulfurivibrio</taxon>
    </lineage>
</organism>
<proteinExistence type="inferred from homology"/>
<dbReference type="GO" id="GO:0022625">
    <property type="term" value="C:cytosolic large ribosomal subunit"/>
    <property type="evidence" value="ECO:0007669"/>
    <property type="project" value="TreeGrafter"/>
</dbReference>
<comment type="caution">
    <text evidence="6">The sequence shown here is derived from an EMBL/GenBank/DDBJ whole genome shotgun (WGS) entry which is preliminary data.</text>
</comment>
<dbReference type="FunFam" id="3.90.1030.10:FF:000001">
    <property type="entry name" value="50S ribosomal protein L17"/>
    <property type="match status" value="1"/>
</dbReference>
<dbReference type="AlphaFoldDB" id="A0A7C2XH74"/>
<accession>A0A7C2XH74</accession>
<dbReference type="PANTHER" id="PTHR14413:SF16">
    <property type="entry name" value="LARGE RIBOSOMAL SUBUNIT PROTEIN BL17M"/>
    <property type="match status" value="1"/>
</dbReference>
<dbReference type="PANTHER" id="PTHR14413">
    <property type="entry name" value="RIBOSOMAL PROTEIN L17"/>
    <property type="match status" value="1"/>
</dbReference>
<dbReference type="GO" id="GO:0003735">
    <property type="term" value="F:structural constituent of ribosome"/>
    <property type="evidence" value="ECO:0007669"/>
    <property type="project" value="InterPro"/>
</dbReference>
<comment type="subunit">
    <text evidence="4">Part of the 50S ribosomal subunit. Contacts protein L32.</text>
</comment>
<dbReference type="PROSITE" id="PS01167">
    <property type="entry name" value="RIBOSOMAL_L17"/>
    <property type="match status" value="1"/>
</dbReference>
<comment type="similarity">
    <text evidence="1 4 5">Belongs to the bacterial ribosomal protein bL17 family.</text>
</comment>
<evidence type="ECO:0000256" key="4">
    <source>
        <dbReference type="HAMAP-Rule" id="MF_01368"/>
    </source>
</evidence>
<dbReference type="InterPro" id="IPR000456">
    <property type="entry name" value="Ribosomal_bL17"/>
</dbReference>
<dbReference type="GO" id="GO:0006412">
    <property type="term" value="P:translation"/>
    <property type="evidence" value="ECO:0007669"/>
    <property type="project" value="UniProtKB-UniRule"/>
</dbReference>
<dbReference type="Proteomes" id="UP000885986">
    <property type="component" value="Unassembled WGS sequence"/>
</dbReference>
<evidence type="ECO:0000256" key="1">
    <source>
        <dbReference type="ARBA" id="ARBA00008777"/>
    </source>
</evidence>
<sequence>MRHGKAGNRLSRTTPHRQAMVRNMVTSLLQHERIVTTTAKAKEVRKVADKMITLAKRGDLHARRQALSVVRDKRVVAKLFDSLVKDYMERQGGYTRIIRTGNRLGDAASMAILELVNYQEGKAEAGAEAEAPAAE</sequence>